<sequence>MSCCDKGRFTWQRSSLPLCRWDVRWLRPGGRRTVFLSLPSVRSPLSTCEGDKSQSSKTQLEHEYFFSLYRDNFLWRGEVMVTVVKHVSERTAQCGWR</sequence>
<organism evidence="1 2">
    <name type="scientific">Portunus trituberculatus</name>
    <name type="common">Swimming crab</name>
    <name type="synonym">Neptunus trituberculatus</name>
    <dbReference type="NCBI Taxonomy" id="210409"/>
    <lineage>
        <taxon>Eukaryota</taxon>
        <taxon>Metazoa</taxon>
        <taxon>Ecdysozoa</taxon>
        <taxon>Arthropoda</taxon>
        <taxon>Crustacea</taxon>
        <taxon>Multicrustacea</taxon>
        <taxon>Malacostraca</taxon>
        <taxon>Eumalacostraca</taxon>
        <taxon>Eucarida</taxon>
        <taxon>Decapoda</taxon>
        <taxon>Pleocyemata</taxon>
        <taxon>Brachyura</taxon>
        <taxon>Eubrachyura</taxon>
        <taxon>Portunoidea</taxon>
        <taxon>Portunidae</taxon>
        <taxon>Portuninae</taxon>
        <taxon>Portunus</taxon>
    </lineage>
</organism>
<accession>A0A5B7KEU0</accession>
<gene>
    <name evidence="1" type="ORF">E2C01_098704</name>
</gene>
<keyword evidence="2" id="KW-1185">Reference proteome</keyword>
<evidence type="ECO:0000313" key="1">
    <source>
        <dbReference type="EMBL" id="MPD03085.1"/>
    </source>
</evidence>
<dbReference type="EMBL" id="VSRR010134564">
    <property type="protein sequence ID" value="MPD03085.1"/>
    <property type="molecule type" value="Genomic_DNA"/>
</dbReference>
<dbReference type="AlphaFoldDB" id="A0A5B7KEU0"/>
<name>A0A5B7KEU0_PORTR</name>
<reference evidence="1 2" key="1">
    <citation type="submission" date="2019-05" db="EMBL/GenBank/DDBJ databases">
        <title>Another draft genome of Portunus trituberculatus and its Hox gene families provides insights of decapod evolution.</title>
        <authorList>
            <person name="Jeong J.-H."/>
            <person name="Song I."/>
            <person name="Kim S."/>
            <person name="Choi T."/>
            <person name="Kim D."/>
            <person name="Ryu S."/>
            <person name="Kim W."/>
        </authorList>
    </citation>
    <scope>NUCLEOTIDE SEQUENCE [LARGE SCALE GENOMIC DNA]</scope>
    <source>
        <tissue evidence="1">Muscle</tissue>
    </source>
</reference>
<protein>
    <submittedName>
        <fullName evidence="1">Uncharacterized protein</fullName>
    </submittedName>
</protein>
<comment type="caution">
    <text evidence="1">The sequence shown here is derived from an EMBL/GenBank/DDBJ whole genome shotgun (WGS) entry which is preliminary data.</text>
</comment>
<evidence type="ECO:0000313" key="2">
    <source>
        <dbReference type="Proteomes" id="UP000324222"/>
    </source>
</evidence>
<proteinExistence type="predicted"/>
<dbReference type="Proteomes" id="UP000324222">
    <property type="component" value="Unassembled WGS sequence"/>
</dbReference>